<sequence>LFKKIGGEKSLIQDWTRIVGHQEFGHNRVCINVGDTEIIHKIRKLWRNKKTYVKGWAYYWASIYDFVANRLDANKMLKKATL</sequence>
<proteinExistence type="predicted"/>
<reference evidence="1" key="1">
    <citation type="journal article" date="2014" name="Front. Microbiol.">
        <title>High frequency of phylogenetically diverse reductive dehalogenase-homologous genes in deep subseafloor sedimentary metagenomes.</title>
        <authorList>
            <person name="Kawai M."/>
            <person name="Futagami T."/>
            <person name="Toyoda A."/>
            <person name="Takaki Y."/>
            <person name="Nishi S."/>
            <person name="Hori S."/>
            <person name="Arai W."/>
            <person name="Tsubouchi T."/>
            <person name="Morono Y."/>
            <person name="Uchiyama I."/>
            <person name="Ito T."/>
            <person name="Fujiyama A."/>
            <person name="Inagaki F."/>
            <person name="Takami H."/>
        </authorList>
    </citation>
    <scope>NUCLEOTIDE SEQUENCE</scope>
    <source>
        <strain evidence="1">Expedition CK06-06</strain>
    </source>
</reference>
<feature type="non-terminal residue" evidence="1">
    <location>
        <position position="82"/>
    </location>
</feature>
<organism evidence="1">
    <name type="scientific">marine sediment metagenome</name>
    <dbReference type="NCBI Taxonomy" id="412755"/>
    <lineage>
        <taxon>unclassified sequences</taxon>
        <taxon>metagenomes</taxon>
        <taxon>ecological metagenomes</taxon>
    </lineage>
</organism>
<feature type="non-terminal residue" evidence="1">
    <location>
        <position position="1"/>
    </location>
</feature>
<name>X1HL92_9ZZZZ</name>
<accession>X1HL92</accession>
<protein>
    <submittedName>
        <fullName evidence="1">Uncharacterized protein</fullName>
    </submittedName>
</protein>
<dbReference type="EMBL" id="BARU01015711">
    <property type="protein sequence ID" value="GAH54594.1"/>
    <property type="molecule type" value="Genomic_DNA"/>
</dbReference>
<gene>
    <name evidence="1" type="ORF">S03H2_26796</name>
</gene>
<evidence type="ECO:0000313" key="1">
    <source>
        <dbReference type="EMBL" id="GAH54594.1"/>
    </source>
</evidence>
<dbReference type="AlphaFoldDB" id="X1HL92"/>
<comment type="caution">
    <text evidence="1">The sequence shown here is derived from an EMBL/GenBank/DDBJ whole genome shotgun (WGS) entry which is preliminary data.</text>
</comment>